<evidence type="ECO:0000256" key="1">
    <source>
        <dbReference type="SAM" id="Phobius"/>
    </source>
</evidence>
<sequence>MSETPVVFSPLRVVLMILITLSNLAVLIAFAVPGQPWSQWLRLFGIVFVMMFVFVILLEITWLHHRGKHVTDAGMVKQYRLAKIIYVLLLVSGIVLGLVALL</sequence>
<evidence type="ECO:0000313" key="3">
    <source>
        <dbReference type="Proteomes" id="UP000605253"/>
    </source>
</evidence>
<feature type="transmembrane region" description="Helical" evidence="1">
    <location>
        <begin position="84"/>
        <end position="101"/>
    </location>
</feature>
<reference evidence="2" key="1">
    <citation type="journal article" date="2014" name="Int. J. Syst. Evol. Microbiol.">
        <title>Complete genome sequence of Corynebacterium casei LMG S-19264T (=DSM 44701T), isolated from a smear-ripened cheese.</title>
        <authorList>
            <consortium name="US DOE Joint Genome Institute (JGI-PGF)"/>
            <person name="Walter F."/>
            <person name="Albersmeier A."/>
            <person name="Kalinowski J."/>
            <person name="Ruckert C."/>
        </authorList>
    </citation>
    <scope>NUCLEOTIDE SEQUENCE</scope>
    <source>
        <strain evidence="2">CGMCC 1.12181</strain>
    </source>
</reference>
<proteinExistence type="predicted"/>
<organism evidence="2 3">
    <name type="scientific">Marinicella pacifica</name>
    <dbReference type="NCBI Taxonomy" id="1171543"/>
    <lineage>
        <taxon>Bacteria</taxon>
        <taxon>Pseudomonadati</taxon>
        <taxon>Pseudomonadota</taxon>
        <taxon>Gammaproteobacteria</taxon>
        <taxon>Lysobacterales</taxon>
        <taxon>Marinicellaceae</taxon>
        <taxon>Marinicella</taxon>
    </lineage>
</organism>
<feature type="transmembrane region" description="Helical" evidence="1">
    <location>
        <begin position="40"/>
        <end position="63"/>
    </location>
</feature>
<keyword evidence="1" id="KW-1133">Transmembrane helix</keyword>
<accession>A0A917CMY5</accession>
<keyword evidence="1" id="KW-0472">Membrane</keyword>
<protein>
    <submittedName>
        <fullName evidence="2">Uncharacterized protein</fullName>
    </submittedName>
</protein>
<dbReference type="AlphaFoldDB" id="A0A917CMY5"/>
<keyword evidence="3" id="KW-1185">Reference proteome</keyword>
<comment type="caution">
    <text evidence="2">The sequence shown here is derived from an EMBL/GenBank/DDBJ whole genome shotgun (WGS) entry which is preliminary data.</text>
</comment>
<keyword evidence="1" id="KW-0812">Transmembrane</keyword>
<evidence type="ECO:0000313" key="2">
    <source>
        <dbReference type="EMBL" id="GGF93040.1"/>
    </source>
</evidence>
<name>A0A917CMY5_9GAMM</name>
<reference evidence="2" key="2">
    <citation type="submission" date="2020-09" db="EMBL/GenBank/DDBJ databases">
        <authorList>
            <person name="Sun Q."/>
            <person name="Zhou Y."/>
        </authorList>
    </citation>
    <scope>NUCLEOTIDE SEQUENCE</scope>
    <source>
        <strain evidence="2">CGMCC 1.12181</strain>
    </source>
</reference>
<gene>
    <name evidence="2" type="ORF">GCM10011365_12870</name>
</gene>
<dbReference type="EMBL" id="BMEO01000004">
    <property type="protein sequence ID" value="GGF93040.1"/>
    <property type="molecule type" value="Genomic_DNA"/>
</dbReference>
<feature type="transmembrane region" description="Helical" evidence="1">
    <location>
        <begin position="12"/>
        <end position="34"/>
    </location>
</feature>
<dbReference type="Proteomes" id="UP000605253">
    <property type="component" value="Unassembled WGS sequence"/>
</dbReference>
<dbReference type="RefSeq" id="WP_188364877.1">
    <property type="nucleotide sequence ID" value="NZ_BAABJF010000015.1"/>
</dbReference>